<dbReference type="RefSeq" id="WP_205113753.1">
    <property type="nucleotide sequence ID" value="NZ_JAFBCM010000001.1"/>
</dbReference>
<protein>
    <submittedName>
        <fullName evidence="3">PP2C family protein-serine/threonine phosphatase</fullName>
        <ecNumber evidence="3">3.1.3.16</ecNumber>
    </submittedName>
</protein>
<gene>
    <name evidence="3" type="ORF">ACFOUW_18700</name>
</gene>
<keyword evidence="1 3" id="KW-0378">Hydrolase</keyword>
<dbReference type="SUPFAM" id="SSF81606">
    <property type="entry name" value="PP2C-like"/>
    <property type="match status" value="1"/>
</dbReference>
<accession>A0ABV7YD62</accession>
<feature type="domain" description="PPM-type phosphatase" evidence="2">
    <location>
        <begin position="263"/>
        <end position="476"/>
    </location>
</feature>
<dbReference type="Gene3D" id="1.10.1240.30">
    <property type="entry name" value="KaiA/RbsU domain"/>
    <property type="match status" value="1"/>
</dbReference>
<organism evidence="3 4">
    <name type="scientific">Tenggerimyces flavus</name>
    <dbReference type="NCBI Taxonomy" id="1708749"/>
    <lineage>
        <taxon>Bacteria</taxon>
        <taxon>Bacillati</taxon>
        <taxon>Actinomycetota</taxon>
        <taxon>Actinomycetes</taxon>
        <taxon>Propionibacteriales</taxon>
        <taxon>Nocardioidaceae</taxon>
        <taxon>Tenggerimyces</taxon>
    </lineage>
</organism>
<dbReference type="PANTHER" id="PTHR43156">
    <property type="entry name" value="STAGE II SPORULATION PROTEIN E-RELATED"/>
    <property type="match status" value="1"/>
</dbReference>
<evidence type="ECO:0000313" key="4">
    <source>
        <dbReference type="Proteomes" id="UP001595699"/>
    </source>
</evidence>
<name>A0ABV7YD62_9ACTN</name>
<sequence length="477" mass="51370">MTLESLAFETAYETALAVYVRDTTDGAHDEESLERAHELGRQALADNLSVLDISELHHRTISRLVREAPSGADAAAIWEAALPFLLQSLAALDMATRGFVEAAERIKVERAHVSHLHALAQSFVDASVEVPVGERLLQLAKSGAQLLSADGATVQLSNQEATVGDIPPRTEGFPKLPGADTARGIWDDQEPYLYWLAAAAHDGLFAVWRRTPYTAFEEAVFAQFGQLAAASLGNTLLYEREHNTALTLQQSLMPAKVPSPNGLNITMEYKPSSAHSGVGGDWCDVIQLPGGRTGLVIGDVMGHGVGAAAFMGQLKVAMRAYATEGHAPSEVLDRTDRLIPAIGGERIATVIYAILEPDGRLVYANAGHPPPLVTVPSARRPFLLTDGLSVPLGTGIVGAEIIRPSHETRLEHGSTLLLYTDGLIERRDRSIDEGLEALRELMDRPELPIDQLCGQALNAAIDQPNQDDICILAVHRP</sequence>
<reference evidence="4" key="1">
    <citation type="journal article" date="2019" name="Int. J. Syst. Evol. Microbiol.">
        <title>The Global Catalogue of Microorganisms (GCM) 10K type strain sequencing project: providing services to taxonomists for standard genome sequencing and annotation.</title>
        <authorList>
            <consortium name="The Broad Institute Genomics Platform"/>
            <consortium name="The Broad Institute Genome Sequencing Center for Infectious Disease"/>
            <person name="Wu L."/>
            <person name="Ma J."/>
        </authorList>
    </citation>
    <scope>NUCLEOTIDE SEQUENCE [LARGE SCALE GENOMIC DNA]</scope>
    <source>
        <strain evidence="4">CGMCC 4.7241</strain>
    </source>
</reference>
<dbReference type="InterPro" id="IPR052016">
    <property type="entry name" value="Bact_Sigma-Reg"/>
</dbReference>
<dbReference type="InterPro" id="IPR017944">
    <property type="entry name" value="KaiA/RbsU_helical_domain_sf"/>
</dbReference>
<dbReference type="InterPro" id="IPR014787">
    <property type="entry name" value="PSer_Pase_RsbU_N"/>
</dbReference>
<keyword evidence="4" id="KW-1185">Reference proteome</keyword>
<dbReference type="Proteomes" id="UP001595699">
    <property type="component" value="Unassembled WGS sequence"/>
</dbReference>
<dbReference type="InterPro" id="IPR001932">
    <property type="entry name" value="PPM-type_phosphatase-like_dom"/>
</dbReference>
<evidence type="ECO:0000256" key="1">
    <source>
        <dbReference type="ARBA" id="ARBA00022801"/>
    </source>
</evidence>
<comment type="caution">
    <text evidence="3">The sequence shown here is derived from an EMBL/GenBank/DDBJ whole genome shotgun (WGS) entry which is preliminary data.</text>
</comment>
<evidence type="ECO:0000259" key="2">
    <source>
        <dbReference type="SMART" id="SM00331"/>
    </source>
</evidence>
<dbReference type="Gene3D" id="3.60.40.10">
    <property type="entry name" value="PPM-type phosphatase domain"/>
    <property type="match status" value="1"/>
</dbReference>
<dbReference type="EC" id="3.1.3.16" evidence="3"/>
<dbReference type="SMART" id="SM00331">
    <property type="entry name" value="PP2C_SIG"/>
    <property type="match status" value="1"/>
</dbReference>
<evidence type="ECO:0000313" key="3">
    <source>
        <dbReference type="EMBL" id="MFC3762877.1"/>
    </source>
</evidence>
<dbReference type="Pfam" id="PF07228">
    <property type="entry name" value="SpoIIE"/>
    <property type="match status" value="1"/>
</dbReference>
<proteinExistence type="predicted"/>
<dbReference type="EMBL" id="JBHRZH010000016">
    <property type="protein sequence ID" value="MFC3762877.1"/>
    <property type="molecule type" value="Genomic_DNA"/>
</dbReference>
<dbReference type="GO" id="GO:0004722">
    <property type="term" value="F:protein serine/threonine phosphatase activity"/>
    <property type="evidence" value="ECO:0007669"/>
    <property type="project" value="UniProtKB-EC"/>
</dbReference>
<dbReference type="PANTHER" id="PTHR43156:SF2">
    <property type="entry name" value="STAGE II SPORULATION PROTEIN E"/>
    <property type="match status" value="1"/>
</dbReference>
<dbReference type="InterPro" id="IPR036457">
    <property type="entry name" value="PPM-type-like_dom_sf"/>
</dbReference>
<dbReference type="Pfam" id="PF08673">
    <property type="entry name" value="RsbU_N"/>
    <property type="match status" value="1"/>
</dbReference>